<feature type="transmembrane region" description="Helical" evidence="1">
    <location>
        <begin position="29"/>
        <end position="48"/>
    </location>
</feature>
<organism evidence="2">
    <name type="scientific">Megalophaedusa pinguis platyauchen</name>
    <dbReference type="NCBI Taxonomy" id="1885708"/>
    <lineage>
        <taxon>Eukaryota</taxon>
        <taxon>Metazoa</taxon>
        <taxon>Spiralia</taxon>
        <taxon>Lophotrochozoa</taxon>
        <taxon>Mollusca</taxon>
        <taxon>Gastropoda</taxon>
        <taxon>Heterobranchia</taxon>
        <taxon>Euthyneura</taxon>
        <taxon>Panpulmonata</taxon>
        <taxon>Eupulmonata</taxon>
        <taxon>Stylommatophora</taxon>
        <taxon>Helicina</taxon>
        <taxon>Clausilioidea</taxon>
        <taxon>Clausiliidae</taxon>
        <taxon>Phaedusinae</taxon>
        <taxon>Megalophaedusa</taxon>
        <taxon>Megalophaedusa pinguis</taxon>
    </lineage>
</organism>
<dbReference type="Gene3D" id="1.10.287.3510">
    <property type="match status" value="1"/>
</dbReference>
<dbReference type="AlphaFoldDB" id="A0A224AB29"/>
<reference evidence="2" key="1">
    <citation type="journal article" date="2017" name="Zool. J. Linn. Soc.">
        <title>Molecular phylogeny, frequent parallel evolution and new system of Japanese clausiliid land snails (Gastropoda: Stylommatophora).</title>
        <authorList>
            <person name="Motochin R."/>
            <person name="Wang M."/>
            <person name="Ueshima R."/>
        </authorList>
    </citation>
    <scope>NUCLEOTIDE SEQUENCE</scope>
    <source>
        <strain evidence="2">AG666</strain>
        <tissue evidence="2">Muscle</tissue>
    </source>
</reference>
<proteinExistence type="predicted"/>
<keyword evidence="1" id="KW-0812">Transmembrane</keyword>
<evidence type="ECO:0000313" key="2">
    <source>
        <dbReference type="EMBL" id="BBA10295.1"/>
    </source>
</evidence>
<keyword evidence="2" id="KW-0496">Mitochondrion</keyword>
<protein>
    <submittedName>
        <fullName evidence="2">NADH dehydrogenase subunit 4L</fullName>
    </submittedName>
</protein>
<accession>A0A224AB29</accession>
<gene>
    <name evidence="2" type="primary">ND4L</name>
</gene>
<sequence length="94" mass="10312">MIILLLMLSLLIFLMTIFILTNSRFLTALVILESMVLVSLVLVLIWLVKSLGALNIFILLLTFGVCEASLALSLLMSYIKVCGNDIVHSTSGLI</sequence>
<evidence type="ECO:0000256" key="1">
    <source>
        <dbReference type="SAM" id="Phobius"/>
    </source>
</evidence>
<keyword evidence="1" id="KW-1133">Transmembrane helix</keyword>
<keyword evidence="1" id="KW-0472">Membrane</keyword>
<name>A0A224AB29_9EUPU</name>
<feature type="transmembrane region" description="Helical" evidence="1">
    <location>
        <begin position="55"/>
        <end position="79"/>
    </location>
</feature>
<dbReference type="EMBL" id="LC171973">
    <property type="protein sequence ID" value="BBA10295.1"/>
    <property type="molecule type" value="Genomic_DNA"/>
</dbReference>
<geneLocation type="mitochondrion" evidence="2"/>